<name>A0AA37WFE2_9BACT</name>
<dbReference type="InterPro" id="IPR011990">
    <property type="entry name" value="TPR-like_helical_dom_sf"/>
</dbReference>
<evidence type="ECO:0000313" key="1">
    <source>
        <dbReference type="EMBL" id="GLR19871.1"/>
    </source>
</evidence>
<dbReference type="Proteomes" id="UP001156666">
    <property type="component" value="Unassembled WGS sequence"/>
</dbReference>
<organism evidence="1 2">
    <name type="scientific">Portibacter lacus</name>
    <dbReference type="NCBI Taxonomy" id="1099794"/>
    <lineage>
        <taxon>Bacteria</taxon>
        <taxon>Pseudomonadati</taxon>
        <taxon>Bacteroidota</taxon>
        <taxon>Saprospiria</taxon>
        <taxon>Saprospirales</taxon>
        <taxon>Haliscomenobacteraceae</taxon>
        <taxon>Portibacter</taxon>
    </lineage>
</organism>
<reference evidence="1" key="1">
    <citation type="journal article" date="2014" name="Int. J. Syst. Evol. Microbiol.">
        <title>Complete genome sequence of Corynebacterium casei LMG S-19264T (=DSM 44701T), isolated from a smear-ripened cheese.</title>
        <authorList>
            <consortium name="US DOE Joint Genome Institute (JGI-PGF)"/>
            <person name="Walter F."/>
            <person name="Albersmeier A."/>
            <person name="Kalinowski J."/>
            <person name="Ruckert C."/>
        </authorList>
    </citation>
    <scope>NUCLEOTIDE SEQUENCE</scope>
    <source>
        <strain evidence="1">NBRC 108769</strain>
    </source>
</reference>
<gene>
    <name evidence="1" type="ORF">GCM10007940_44870</name>
</gene>
<proteinExistence type="predicted"/>
<sequence length="266" mass="30486">MAKPLYAHGDLHKRIVKATKSINADPENEELYLHRGKLYYQHEEFNKGIADLQTAIEKGYEGEQVHLFLSKCYFAIEDYSKAEEEIKQYFVISPDHVVAHNLYGKILYGQKRFSLSATEFEYVINHATEQLPENYINAATSWIGLNTEEGLDKGISILQKGISEQGHLISLQQHLIKVLLDVKRYDQAILIQESIIESQNRKETAFYTLYEIAIAKGDQCLALDALNNAESAWQKLPKRIKSNSAMIQLHSDIETNLHQLTFTENK</sequence>
<comment type="caution">
    <text evidence="1">The sequence shown here is derived from an EMBL/GenBank/DDBJ whole genome shotgun (WGS) entry which is preliminary data.</text>
</comment>
<evidence type="ECO:0000313" key="2">
    <source>
        <dbReference type="Proteomes" id="UP001156666"/>
    </source>
</evidence>
<dbReference type="RefSeq" id="WP_235293398.1">
    <property type="nucleotide sequence ID" value="NZ_BSOH01000037.1"/>
</dbReference>
<dbReference type="SUPFAM" id="SSF48452">
    <property type="entry name" value="TPR-like"/>
    <property type="match status" value="2"/>
</dbReference>
<accession>A0AA37WFE2</accession>
<dbReference type="EMBL" id="BSOH01000037">
    <property type="protein sequence ID" value="GLR19871.1"/>
    <property type="molecule type" value="Genomic_DNA"/>
</dbReference>
<dbReference type="AlphaFoldDB" id="A0AA37WFE2"/>
<keyword evidence="2" id="KW-1185">Reference proteome</keyword>
<evidence type="ECO:0008006" key="3">
    <source>
        <dbReference type="Google" id="ProtNLM"/>
    </source>
</evidence>
<protein>
    <recommendedName>
        <fullName evidence="3">Tetratricopeptide repeat protein</fullName>
    </recommendedName>
</protein>
<reference evidence="1" key="2">
    <citation type="submission" date="2023-01" db="EMBL/GenBank/DDBJ databases">
        <title>Draft genome sequence of Portibacter lacus strain NBRC 108769.</title>
        <authorList>
            <person name="Sun Q."/>
            <person name="Mori K."/>
        </authorList>
    </citation>
    <scope>NUCLEOTIDE SEQUENCE</scope>
    <source>
        <strain evidence="1">NBRC 108769</strain>
    </source>
</reference>
<dbReference type="Gene3D" id="1.25.40.10">
    <property type="entry name" value="Tetratricopeptide repeat domain"/>
    <property type="match status" value="1"/>
</dbReference>